<evidence type="ECO:0000313" key="4">
    <source>
        <dbReference type="Proteomes" id="UP000001918"/>
    </source>
</evidence>
<dbReference type="OrthoDB" id="3478996at2"/>
<evidence type="ECO:0000313" key="3">
    <source>
        <dbReference type="EMBL" id="ACY96459.1"/>
    </source>
</evidence>
<evidence type="ECO:0000256" key="1">
    <source>
        <dbReference type="SAM" id="Coils"/>
    </source>
</evidence>
<sequence length="309" mass="33180">MTTWIVILLCLAVAGRELYLAFDRRLPQAQAEIRELRGRVEELTRLLEQAPPETAQEDEPAESAEPAAPADEAERAPEPGPLTRQAPPAPAAASAAAAVSTALIRRLERELGEVTARLAALEQQVAAARSAEAARADALDELEQAVATLYREMIERLEREGGLVRGRLSAAEEALEPVLTTAYERCVREIGLRVRAKESTGTSPWRTGYLLTGREPAGEVAARLAAQARALPGDETSAPLHALLTELSRLQGTGAAQIGAFTAVRVHDALICGLLEEEPDRADPAELAARLEGSATTVRWEPELFPALD</sequence>
<dbReference type="KEGG" id="tcu:Tcur_0869"/>
<dbReference type="Proteomes" id="UP000001918">
    <property type="component" value="Chromosome"/>
</dbReference>
<gene>
    <name evidence="3" type="ordered locus">Tcur_0869</name>
</gene>
<dbReference type="STRING" id="471852.Tcur_0869"/>
<protein>
    <submittedName>
        <fullName evidence="3">Uncharacterized protein</fullName>
    </submittedName>
</protein>
<feature type="region of interest" description="Disordered" evidence="2">
    <location>
        <begin position="50"/>
        <end position="91"/>
    </location>
</feature>
<organism evidence="3 4">
    <name type="scientific">Thermomonospora curvata (strain ATCC 19995 / DSM 43183 / JCM 3096 / KCTC 9072 / NBRC 15933 / NCIMB 10081 / Henssen B9)</name>
    <dbReference type="NCBI Taxonomy" id="471852"/>
    <lineage>
        <taxon>Bacteria</taxon>
        <taxon>Bacillati</taxon>
        <taxon>Actinomycetota</taxon>
        <taxon>Actinomycetes</taxon>
        <taxon>Streptosporangiales</taxon>
        <taxon>Thermomonosporaceae</taxon>
        <taxon>Thermomonospora</taxon>
    </lineage>
</organism>
<feature type="coiled-coil region" evidence="1">
    <location>
        <begin position="104"/>
        <end position="159"/>
    </location>
</feature>
<dbReference type="HOGENOM" id="CLU_899963_0_0_11"/>
<accession>D1A6I4</accession>
<evidence type="ECO:0000256" key="2">
    <source>
        <dbReference type="SAM" id="MobiDB-lite"/>
    </source>
</evidence>
<dbReference type="RefSeq" id="WP_012851243.1">
    <property type="nucleotide sequence ID" value="NC_013510.1"/>
</dbReference>
<dbReference type="AlphaFoldDB" id="D1A6I4"/>
<reference evidence="3 4" key="1">
    <citation type="journal article" date="2011" name="Stand. Genomic Sci.">
        <title>Complete genome sequence of Thermomonospora curvata type strain (B9).</title>
        <authorList>
            <person name="Chertkov O."/>
            <person name="Sikorski J."/>
            <person name="Nolan M."/>
            <person name="Lapidus A."/>
            <person name="Lucas S."/>
            <person name="Del Rio T.G."/>
            <person name="Tice H."/>
            <person name="Cheng J.F."/>
            <person name="Goodwin L."/>
            <person name="Pitluck S."/>
            <person name="Liolios K."/>
            <person name="Ivanova N."/>
            <person name="Mavromatis K."/>
            <person name="Mikhailova N."/>
            <person name="Ovchinnikova G."/>
            <person name="Pati A."/>
            <person name="Chen A."/>
            <person name="Palaniappan K."/>
            <person name="Djao O.D."/>
            <person name="Land M."/>
            <person name="Hauser L."/>
            <person name="Chang Y.J."/>
            <person name="Jeffries C.D."/>
            <person name="Brettin T."/>
            <person name="Han C."/>
            <person name="Detter J.C."/>
            <person name="Rohde M."/>
            <person name="Goker M."/>
            <person name="Woyke T."/>
            <person name="Bristow J."/>
            <person name="Eisen J.A."/>
            <person name="Markowitz V."/>
            <person name="Hugenholtz P."/>
            <person name="Klenk H.P."/>
            <person name="Kyrpides N.C."/>
        </authorList>
    </citation>
    <scope>NUCLEOTIDE SEQUENCE [LARGE SCALE GENOMIC DNA]</scope>
    <source>
        <strain evidence="4">ATCC 19995 / DSM 43183 / JCM 3096 / KCTC 9072 / NBRC 15933 / NCIMB 10081 / Henssen B9</strain>
    </source>
</reference>
<keyword evidence="1" id="KW-0175">Coiled coil</keyword>
<dbReference type="EMBL" id="CP001738">
    <property type="protein sequence ID" value="ACY96459.1"/>
    <property type="molecule type" value="Genomic_DNA"/>
</dbReference>
<proteinExistence type="predicted"/>
<name>D1A6I4_THECD</name>
<keyword evidence="4" id="KW-1185">Reference proteome</keyword>